<organism evidence="1 2">
    <name type="scientific">Bacteroides finegoldii</name>
    <dbReference type="NCBI Taxonomy" id="338188"/>
    <lineage>
        <taxon>Bacteria</taxon>
        <taxon>Pseudomonadati</taxon>
        <taxon>Bacteroidota</taxon>
        <taxon>Bacteroidia</taxon>
        <taxon>Bacteroidales</taxon>
        <taxon>Bacteroidaceae</taxon>
        <taxon>Bacteroides</taxon>
    </lineage>
</organism>
<accession>A0A174CC29</accession>
<sequence>MDNIHIIGVFKFLFYKYDVNFSVEMQNMEKWIIEK</sequence>
<proteinExistence type="predicted"/>
<evidence type="ECO:0000313" key="2">
    <source>
        <dbReference type="Proteomes" id="UP000095517"/>
    </source>
</evidence>
<reference evidence="1 2" key="1">
    <citation type="submission" date="2015-09" db="EMBL/GenBank/DDBJ databases">
        <authorList>
            <consortium name="Pathogen Informatics"/>
        </authorList>
    </citation>
    <scope>NUCLEOTIDE SEQUENCE [LARGE SCALE GENOMIC DNA]</scope>
    <source>
        <strain evidence="1 2">2789STDY5608840</strain>
    </source>
</reference>
<gene>
    <name evidence="1" type="ORF">ERS852397_01380</name>
</gene>
<evidence type="ECO:0000313" key="1">
    <source>
        <dbReference type="EMBL" id="CUO11012.1"/>
    </source>
</evidence>
<dbReference type="Proteomes" id="UP000095517">
    <property type="component" value="Unassembled WGS sequence"/>
</dbReference>
<protein>
    <submittedName>
        <fullName evidence="1">Uncharacterized protein</fullName>
    </submittedName>
</protein>
<name>A0A174CC29_9BACE</name>
<dbReference type="AlphaFoldDB" id="A0A174CC29"/>
<dbReference type="EMBL" id="CYZH01000006">
    <property type="protein sequence ID" value="CUO11012.1"/>
    <property type="molecule type" value="Genomic_DNA"/>
</dbReference>